<dbReference type="SMART" id="SM00487">
    <property type="entry name" value="DEXDc"/>
    <property type="match status" value="1"/>
</dbReference>
<feature type="compositionally biased region" description="Acidic residues" evidence="7">
    <location>
        <begin position="1"/>
        <end position="11"/>
    </location>
</feature>
<dbReference type="SMART" id="SM00490">
    <property type="entry name" value="HELICc"/>
    <property type="match status" value="1"/>
</dbReference>
<dbReference type="InterPro" id="IPR011545">
    <property type="entry name" value="DEAD/DEAH_box_helicase_dom"/>
</dbReference>
<evidence type="ECO:0000256" key="5">
    <source>
        <dbReference type="ARBA" id="ARBA00022840"/>
    </source>
</evidence>
<evidence type="ECO:0000256" key="3">
    <source>
        <dbReference type="ARBA" id="ARBA00022801"/>
    </source>
</evidence>
<feature type="region of interest" description="Disordered" evidence="7">
    <location>
        <begin position="1"/>
        <end position="131"/>
    </location>
</feature>
<comment type="caution">
    <text evidence="11">The sequence shown here is derived from an EMBL/GenBank/DDBJ whole genome shotgun (WGS) entry which is preliminary data.</text>
</comment>
<dbReference type="SUPFAM" id="SSF52540">
    <property type="entry name" value="P-loop containing nucleoside triphosphate hydrolases"/>
    <property type="match status" value="1"/>
</dbReference>
<feature type="region of interest" description="Disordered" evidence="7">
    <location>
        <begin position="179"/>
        <end position="316"/>
    </location>
</feature>
<feature type="compositionally biased region" description="Basic and acidic residues" evidence="7">
    <location>
        <begin position="187"/>
        <end position="206"/>
    </location>
</feature>
<dbReference type="InterPro" id="IPR027417">
    <property type="entry name" value="P-loop_NTPase"/>
</dbReference>
<accession>A0ABP0M1E0</accession>
<feature type="compositionally biased region" description="Basic and acidic residues" evidence="7">
    <location>
        <begin position="797"/>
        <end position="810"/>
    </location>
</feature>
<dbReference type="PROSITE" id="PS00039">
    <property type="entry name" value="DEAD_ATP_HELICASE"/>
    <property type="match status" value="1"/>
</dbReference>
<protein>
    <recommendedName>
        <fullName evidence="1">RNA helicase</fullName>
        <ecNumber evidence="1">3.6.4.13</ecNumber>
    </recommendedName>
</protein>
<evidence type="ECO:0000256" key="4">
    <source>
        <dbReference type="ARBA" id="ARBA00022806"/>
    </source>
</evidence>
<dbReference type="EMBL" id="CAXAMN010015036">
    <property type="protein sequence ID" value="CAK9044868.1"/>
    <property type="molecule type" value="Genomic_DNA"/>
</dbReference>
<dbReference type="PROSITE" id="PS51194">
    <property type="entry name" value="HELICASE_CTER"/>
    <property type="match status" value="1"/>
</dbReference>
<name>A0ABP0M1E0_9DINO</name>
<feature type="compositionally biased region" description="Low complexity" evidence="7">
    <location>
        <begin position="98"/>
        <end position="122"/>
    </location>
</feature>
<feature type="compositionally biased region" description="Acidic residues" evidence="7">
    <location>
        <begin position="294"/>
        <end position="303"/>
    </location>
</feature>
<feature type="domain" description="DEAD-box RNA helicase Q" evidence="10">
    <location>
        <begin position="386"/>
        <end position="414"/>
    </location>
</feature>
<dbReference type="Proteomes" id="UP001642484">
    <property type="component" value="Unassembled WGS sequence"/>
</dbReference>
<evidence type="ECO:0000313" key="12">
    <source>
        <dbReference type="Proteomes" id="UP001642484"/>
    </source>
</evidence>
<feature type="compositionally biased region" description="Basic and acidic residues" evidence="7">
    <location>
        <begin position="272"/>
        <end position="293"/>
    </location>
</feature>
<evidence type="ECO:0000256" key="2">
    <source>
        <dbReference type="ARBA" id="ARBA00022741"/>
    </source>
</evidence>
<dbReference type="SUPFAM" id="SSF54791">
    <property type="entry name" value="Eukaryotic type KH-domain (KH-domain type I)"/>
    <property type="match status" value="1"/>
</dbReference>
<dbReference type="InterPro" id="IPR014014">
    <property type="entry name" value="RNA_helicase_DEAD_Q_motif"/>
</dbReference>
<evidence type="ECO:0000256" key="1">
    <source>
        <dbReference type="ARBA" id="ARBA00012552"/>
    </source>
</evidence>
<keyword evidence="3" id="KW-0378">Hydrolase</keyword>
<feature type="compositionally biased region" description="Basic and acidic residues" evidence="7">
    <location>
        <begin position="42"/>
        <end position="58"/>
    </location>
</feature>
<dbReference type="InterPro" id="IPR001650">
    <property type="entry name" value="Helicase_C-like"/>
</dbReference>
<sequence>QDDELEVDSDEEGKAQTSTVKILTKHARNQGFLEEAPAEADSLDKYMSDLTKKAPGEKESEDAGMGVMDSSRVKSITLEEIEALMRPSSEEKPETEQEGGSSSSAAPGPAVAAASPAESPPAADDDDEDFHAAFIAEMRKLRGEDGDAFAKDFEASKKWLSERPGFVFKRGKKGLGYYRDVGPFGLMKEKPGSSGDTRKSDLPDFRRVKKAKRSLEDPAGEEEGEDADDEEEQEAAEEENDAVAENDTIPSLPPEVEKEVETKKEKRRKRREAKEAEAKAKADAAKKRARDGFGEGDGDWMESDPDRSEQSSEEQMESYFDLVKRFTTKKTLPAVNHDLIDYKSFRKNLYVQVKEITNMKDHEVEDLRRTHGDITVRGKRCPHPVKSFLQCGLPEKILKIMEKREYETPFPIQMQAMPALMCGRDVIGVAQTGSGKTIAYLLPLIRHIMDQPPLANGDGPVGFVVAPTRELALQIQREANTFCKAVNLTSVCAYGGGPMGEQLSALKKGAELLVGTPGRLIDVLTTSGGKITNLRRVTFLVLDEADRMFDMGFEPQIGMFLQSTRPDKQVAMFSATLPAHVEALARKVLKKPLEISVGERNAVATNVTQFVEVLDESQKFYRLLQLLGEWHEHGAIIIFVHQQKDVDEMFTELLKYGYPPLALHGGQDQQDRDFTLQDFKDGISNILISTSVAARGIDVKNVILVVNFKVPDHLEDYIHRVGRTGRAGKAGFAYTFIQPDEADKAQDMVDALRQCNQEVPGKLKALAEEHQTAVNTGQARKRKRWGGFGGKSFSYENSEKSRQQQERQQAKSDLLIGDFEEEDDFKDPWLEPDKPKKGKGKGKRREEEAEQSKSADPADTVAQAAKVAAKMQAANGIEVPTNGSAGLQPPPPAAPKAKEQRLVILAAQNLSQSFARKSDKELQEQARQMAEDTLKSLPEEAREKQLPALTEKLVAKLRKVEQEKVVEAAALAKVPAPPPVEEIKEAKEPEPSPVMKAIPLVPGVLGQGLVPAKATMVTKAIESLQSHAATPGAGTSHLAEEKAAKMLGQNKDIPAGMHSDELEINDYPQIARQKITHREPLVAIEEMTGAKVQVKGQHFASTARMPEGAKKLYVEILGPTQVAVAKAKHEVFKMMEALAIRTLNIPGLTRAVTGTPGRYDPATGK</sequence>
<feature type="compositionally biased region" description="Basic and acidic residues" evidence="7">
    <location>
        <begin position="826"/>
        <end position="835"/>
    </location>
</feature>
<dbReference type="PROSITE" id="PS51195">
    <property type="entry name" value="Q_MOTIF"/>
    <property type="match status" value="1"/>
</dbReference>
<feature type="compositionally biased region" description="Low complexity" evidence="7">
    <location>
        <begin position="861"/>
        <end position="874"/>
    </location>
</feature>
<dbReference type="CDD" id="cd18787">
    <property type="entry name" value="SF2_C_DEAD"/>
    <property type="match status" value="1"/>
</dbReference>
<feature type="compositionally biased region" description="Acidic residues" evidence="7">
    <location>
        <begin position="218"/>
        <end position="244"/>
    </location>
</feature>
<dbReference type="EC" id="3.6.4.13" evidence="1"/>
<dbReference type="PANTHER" id="PTHR47958">
    <property type="entry name" value="ATP-DEPENDENT RNA HELICASE DBP3"/>
    <property type="match status" value="1"/>
</dbReference>
<dbReference type="InterPro" id="IPR014001">
    <property type="entry name" value="Helicase_ATP-bd"/>
</dbReference>
<evidence type="ECO:0000259" key="10">
    <source>
        <dbReference type="PROSITE" id="PS51195"/>
    </source>
</evidence>
<feature type="compositionally biased region" description="Basic and acidic residues" evidence="7">
    <location>
        <begin position="255"/>
        <end position="264"/>
    </location>
</feature>
<feature type="domain" description="Helicase C-terminal" evidence="9">
    <location>
        <begin position="606"/>
        <end position="767"/>
    </location>
</feature>
<evidence type="ECO:0000313" key="11">
    <source>
        <dbReference type="EMBL" id="CAK9044868.1"/>
    </source>
</evidence>
<feature type="non-terminal residue" evidence="11">
    <location>
        <position position="1"/>
    </location>
</feature>
<feature type="short sequence motif" description="Q motif" evidence="6">
    <location>
        <begin position="386"/>
        <end position="414"/>
    </location>
</feature>
<dbReference type="Pfam" id="PF00271">
    <property type="entry name" value="Helicase_C"/>
    <property type="match status" value="1"/>
</dbReference>
<feature type="compositionally biased region" description="Basic and acidic residues" evidence="7">
    <location>
        <begin position="844"/>
        <end position="853"/>
    </location>
</feature>
<evidence type="ECO:0000256" key="6">
    <source>
        <dbReference type="PROSITE-ProRule" id="PRU00552"/>
    </source>
</evidence>
<dbReference type="Pfam" id="PF00270">
    <property type="entry name" value="DEAD"/>
    <property type="match status" value="1"/>
</dbReference>
<evidence type="ECO:0000259" key="8">
    <source>
        <dbReference type="PROSITE" id="PS51192"/>
    </source>
</evidence>
<gene>
    <name evidence="11" type="ORF">CCMP2556_LOCUS23549</name>
</gene>
<keyword evidence="2" id="KW-0547">Nucleotide-binding</keyword>
<feature type="domain" description="Helicase ATP-binding" evidence="8">
    <location>
        <begin position="417"/>
        <end position="595"/>
    </location>
</feature>
<evidence type="ECO:0000259" key="9">
    <source>
        <dbReference type="PROSITE" id="PS51194"/>
    </source>
</evidence>
<organism evidence="11 12">
    <name type="scientific">Durusdinium trenchii</name>
    <dbReference type="NCBI Taxonomy" id="1381693"/>
    <lineage>
        <taxon>Eukaryota</taxon>
        <taxon>Sar</taxon>
        <taxon>Alveolata</taxon>
        <taxon>Dinophyceae</taxon>
        <taxon>Suessiales</taxon>
        <taxon>Symbiodiniaceae</taxon>
        <taxon>Durusdinium</taxon>
    </lineage>
</organism>
<keyword evidence="5" id="KW-0067">ATP-binding</keyword>
<keyword evidence="4" id="KW-0347">Helicase</keyword>
<dbReference type="InterPro" id="IPR000629">
    <property type="entry name" value="RNA-helicase_DEAD-box_CS"/>
</dbReference>
<dbReference type="InterPro" id="IPR036612">
    <property type="entry name" value="KH_dom_type_1_sf"/>
</dbReference>
<proteinExistence type="predicted"/>
<keyword evidence="12" id="KW-1185">Reference proteome</keyword>
<evidence type="ECO:0000256" key="7">
    <source>
        <dbReference type="SAM" id="MobiDB-lite"/>
    </source>
</evidence>
<dbReference type="PROSITE" id="PS51192">
    <property type="entry name" value="HELICASE_ATP_BIND_1"/>
    <property type="match status" value="1"/>
</dbReference>
<reference evidence="11 12" key="1">
    <citation type="submission" date="2024-02" db="EMBL/GenBank/DDBJ databases">
        <authorList>
            <person name="Chen Y."/>
            <person name="Shah S."/>
            <person name="Dougan E. K."/>
            <person name="Thang M."/>
            <person name="Chan C."/>
        </authorList>
    </citation>
    <scope>NUCLEOTIDE SEQUENCE [LARGE SCALE GENOMIC DNA]</scope>
</reference>
<dbReference type="Gene3D" id="3.40.50.300">
    <property type="entry name" value="P-loop containing nucleotide triphosphate hydrolases"/>
    <property type="match status" value="2"/>
</dbReference>
<feature type="region of interest" description="Disordered" evidence="7">
    <location>
        <begin position="770"/>
        <end position="898"/>
    </location>
</feature>